<proteinExistence type="predicted"/>
<evidence type="ECO:0000256" key="1">
    <source>
        <dbReference type="SAM" id="MobiDB-lite"/>
    </source>
</evidence>
<dbReference type="AlphaFoldDB" id="A0A8K0XAH1"/>
<comment type="caution">
    <text evidence="3">The sequence shown here is derived from an EMBL/GenBank/DDBJ whole genome shotgun (WGS) entry which is preliminary data.</text>
</comment>
<evidence type="ECO:0000259" key="2">
    <source>
        <dbReference type="PROSITE" id="PS51464"/>
    </source>
</evidence>
<dbReference type="PROSITE" id="PS51464">
    <property type="entry name" value="SIS"/>
    <property type="match status" value="1"/>
</dbReference>
<dbReference type="CDD" id="cd05014">
    <property type="entry name" value="SIS_Kpsf"/>
    <property type="match status" value="1"/>
</dbReference>
<dbReference type="Proteomes" id="UP000813385">
    <property type="component" value="Unassembled WGS sequence"/>
</dbReference>
<dbReference type="Pfam" id="PF01380">
    <property type="entry name" value="SIS"/>
    <property type="match status" value="1"/>
</dbReference>
<evidence type="ECO:0000313" key="3">
    <source>
        <dbReference type="EMBL" id="KAH7376415.1"/>
    </source>
</evidence>
<organism evidence="3 4">
    <name type="scientific">Plectosphaerella cucumerina</name>
    <dbReference type="NCBI Taxonomy" id="40658"/>
    <lineage>
        <taxon>Eukaryota</taxon>
        <taxon>Fungi</taxon>
        <taxon>Dikarya</taxon>
        <taxon>Ascomycota</taxon>
        <taxon>Pezizomycotina</taxon>
        <taxon>Sordariomycetes</taxon>
        <taxon>Hypocreomycetidae</taxon>
        <taxon>Glomerellales</taxon>
        <taxon>Plectosphaerellaceae</taxon>
        <taxon>Plectosphaerella</taxon>
    </lineage>
</organism>
<feature type="region of interest" description="Disordered" evidence="1">
    <location>
        <begin position="1"/>
        <end position="43"/>
    </location>
</feature>
<dbReference type="InterPro" id="IPR001347">
    <property type="entry name" value="SIS_dom"/>
</dbReference>
<dbReference type="EMBL" id="JAGPXD010000001">
    <property type="protein sequence ID" value="KAH7376415.1"/>
    <property type="molecule type" value="Genomic_DNA"/>
</dbReference>
<dbReference type="SUPFAM" id="SSF53697">
    <property type="entry name" value="SIS domain"/>
    <property type="match status" value="1"/>
</dbReference>
<feature type="compositionally biased region" description="Pro residues" evidence="1">
    <location>
        <begin position="28"/>
        <end position="37"/>
    </location>
</feature>
<reference evidence="3" key="1">
    <citation type="journal article" date="2021" name="Nat. Commun.">
        <title>Genetic determinants of endophytism in the Arabidopsis root mycobiome.</title>
        <authorList>
            <person name="Mesny F."/>
            <person name="Miyauchi S."/>
            <person name="Thiergart T."/>
            <person name="Pickel B."/>
            <person name="Atanasova L."/>
            <person name="Karlsson M."/>
            <person name="Huettel B."/>
            <person name="Barry K.W."/>
            <person name="Haridas S."/>
            <person name="Chen C."/>
            <person name="Bauer D."/>
            <person name="Andreopoulos W."/>
            <person name="Pangilinan J."/>
            <person name="LaButti K."/>
            <person name="Riley R."/>
            <person name="Lipzen A."/>
            <person name="Clum A."/>
            <person name="Drula E."/>
            <person name="Henrissat B."/>
            <person name="Kohler A."/>
            <person name="Grigoriev I.V."/>
            <person name="Martin F.M."/>
            <person name="Hacquard S."/>
        </authorList>
    </citation>
    <scope>NUCLEOTIDE SEQUENCE</scope>
    <source>
        <strain evidence="3">MPI-CAGE-AT-0016</strain>
    </source>
</reference>
<protein>
    <submittedName>
        <fullName evidence="3">Arabinose 5-phosphate isomerase</fullName>
    </submittedName>
</protein>
<keyword evidence="3" id="KW-0413">Isomerase</keyword>
<dbReference type="PANTHER" id="PTHR38418">
    <property type="entry name" value="SUGAR ISOMERASE, KPSF/GUTQ (AFU_ORTHOLOGUE AFUA_6G08860)"/>
    <property type="match status" value="1"/>
</dbReference>
<dbReference type="GO" id="GO:0016853">
    <property type="term" value="F:isomerase activity"/>
    <property type="evidence" value="ECO:0007669"/>
    <property type="project" value="UniProtKB-KW"/>
</dbReference>
<gene>
    <name evidence="3" type="ORF">B0T11DRAFT_324316</name>
</gene>
<dbReference type="InterPro" id="IPR046348">
    <property type="entry name" value="SIS_dom_sf"/>
</dbReference>
<evidence type="ECO:0000313" key="4">
    <source>
        <dbReference type="Proteomes" id="UP000813385"/>
    </source>
</evidence>
<dbReference type="OrthoDB" id="1872003at2759"/>
<dbReference type="GO" id="GO:0097367">
    <property type="term" value="F:carbohydrate derivative binding"/>
    <property type="evidence" value="ECO:0007669"/>
    <property type="project" value="InterPro"/>
</dbReference>
<name>A0A8K0XAH1_9PEZI</name>
<dbReference type="InterPro" id="IPR035474">
    <property type="entry name" value="SIS_Kpsf"/>
</dbReference>
<dbReference type="Gene3D" id="3.40.50.10490">
    <property type="entry name" value="Glucose-6-phosphate isomerase like protein, domain 1"/>
    <property type="match status" value="1"/>
</dbReference>
<sequence length="418" mass="43892">MSDRRHAEHRPVQTSAVFVLGKSKLNAAPPPSPPSPPQELCESVESLSITGAGAGVDGPSSREASERAAARLQTGLHVLATEAAALRSVAHLYETDPIARDGFNRTVEAITRHKNQRGKVVITGVGKSGHIANKITATFNSLSVPTVFLNPLDALHGDLGVVGSDDTLILITFSGRTAELMSLVPHIGRVSTLVLLTGHARADTCEFTKLRPDTILLPAPVHESESASFGVSAPTTSTTVALAVGDAVAMAAAQELHPSIAQVFARNHPGGAIGATFRQEKSGTIKDLAVLWDSIPDVLDAQSLAGDVLRAGFDSPVRWVRGGDEVASPSRIRRLCSGDLGRRVADVEGLLVARHEMLSICAGTSVRRAVDFVRSVRGLTADDEEVGVCGPDSVLAVLEKGEIVGVIEVGELLEGREL</sequence>
<feature type="compositionally biased region" description="Basic and acidic residues" evidence="1">
    <location>
        <begin position="1"/>
        <end position="11"/>
    </location>
</feature>
<dbReference type="GO" id="GO:1901135">
    <property type="term" value="P:carbohydrate derivative metabolic process"/>
    <property type="evidence" value="ECO:0007669"/>
    <property type="project" value="InterPro"/>
</dbReference>
<feature type="domain" description="SIS" evidence="2">
    <location>
        <begin position="109"/>
        <end position="258"/>
    </location>
</feature>
<keyword evidence="4" id="KW-1185">Reference proteome</keyword>
<dbReference type="PANTHER" id="PTHR38418:SF2">
    <property type="entry name" value="SUGAR ISOMERASE, KPSF_GUTQ (AFU_ORTHOLOGUE AFUA_6G08860)"/>
    <property type="match status" value="1"/>
</dbReference>
<accession>A0A8K0XAH1</accession>